<keyword evidence="1" id="KW-0472">Membrane</keyword>
<evidence type="ECO:0000313" key="2">
    <source>
        <dbReference type="EMBL" id="SYX89563.1"/>
    </source>
</evidence>
<gene>
    <name evidence="2" type="ORF">CCOS865_01817</name>
</gene>
<dbReference type="AlphaFoldDB" id="A0A383RS34"/>
<reference evidence="3" key="1">
    <citation type="submission" date="2018-08" db="EMBL/GenBank/DDBJ databases">
        <authorList>
            <person name="Blom J."/>
        </authorList>
    </citation>
    <scope>NUCLEOTIDE SEQUENCE [LARGE SCALE GENOMIC DNA]</scope>
    <source>
        <strain evidence="3">CCOS 865</strain>
    </source>
</reference>
<protein>
    <submittedName>
        <fullName evidence="2">Uncharacterized protein</fullName>
    </submittedName>
</protein>
<dbReference type="OrthoDB" id="6987907at2"/>
<dbReference type="EMBL" id="UNOZ01000013">
    <property type="protein sequence ID" value="SYX89563.1"/>
    <property type="molecule type" value="Genomic_DNA"/>
</dbReference>
<feature type="transmembrane region" description="Helical" evidence="1">
    <location>
        <begin position="92"/>
        <end position="113"/>
    </location>
</feature>
<keyword evidence="1" id="KW-0812">Transmembrane</keyword>
<accession>A0A383RS34</accession>
<sequence>MTQKTYTVFLPDRPLPICIEADDFAHLGCELVLRKGDEAVARTSDRGFVVRTDLAQDSCANAELLPWVPKRPTVEPVALGAVAEIKSHPAPVWPFLAGVGAALAGLYGVGCWLV</sequence>
<name>A0A383RS34_9PSED</name>
<evidence type="ECO:0000256" key="1">
    <source>
        <dbReference type="SAM" id="Phobius"/>
    </source>
</evidence>
<keyword evidence="3" id="KW-1185">Reference proteome</keyword>
<proteinExistence type="predicted"/>
<dbReference type="Proteomes" id="UP000263595">
    <property type="component" value="Unassembled WGS sequence"/>
</dbReference>
<dbReference type="RefSeq" id="WP_147406496.1">
    <property type="nucleotide sequence ID" value="NZ_CBCSFL010000014.1"/>
</dbReference>
<keyword evidence="1" id="KW-1133">Transmembrane helix</keyword>
<organism evidence="2 3">
    <name type="scientific">Pseudomonas reidholzensis</name>
    <dbReference type="NCBI Taxonomy" id="1785162"/>
    <lineage>
        <taxon>Bacteria</taxon>
        <taxon>Pseudomonadati</taxon>
        <taxon>Pseudomonadota</taxon>
        <taxon>Gammaproteobacteria</taxon>
        <taxon>Pseudomonadales</taxon>
        <taxon>Pseudomonadaceae</taxon>
        <taxon>Pseudomonas</taxon>
    </lineage>
</organism>
<evidence type="ECO:0000313" key="3">
    <source>
        <dbReference type="Proteomes" id="UP000263595"/>
    </source>
</evidence>